<organism evidence="6">
    <name type="scientific">Phaeomonas parva</name>
    <dbReference type="NCBI Taxonomy" id="124430"/>
    <lineage>
        <taxon>Eukaryota</taxon>
        <taxon>Sar</taxon>
        <taxon>Stramenopiles</taxon>
        <taxon>Ochrophyta</taxon>
        <taxon>Pinguiophyceae</taxon>
        <taxon>Pinguiochrysidales</taxon>
        <taxon>Pinguiochrysidaceae</taxon>
        <taxon>Phaeomonas</taxon>
    </lineage>
</organism>
<proteinExistence type="predicted"/>
<feature type="region of interest" description="Disordered" evidence="4">
    <location>
        <begin position="67"/>
        <end position="98"/>
    </location>
</feature>
<dbReference type="InterPro" id="IPR001452">
    <property type="entry name" value="SH3_domain"/>
</dbReference>
<dbReference type="GO" id="GO:0005925">
    <property type="term" value="C:focal adhesion"/>
    <property type="evidence" value="ECO:0007669"/>
    <property type="project" value="TreeGrafter"/>
</dbReference>
<evidence type="ECO:0000256" key="1">
    <source>
        <dbReference type="ARBA" id="ARBA00022443"/>
    </source>
</evidence>
<evidence type="ECO:0000259" key="5">
    <source>
        <dbReference type="PROSITE" id="PS50002"/>
    </source>
</evidence>
<accession>A0A7S1XSV2</accession>
<protein>
    <recommendedName>
        <fullName evidence="5">SH3 domain-containing protein</fullName>
    </recommendedName>
</protein>
<feature type="region of interest" description="Disordered" evidence="4">
    <location>
        <begin position="567"/>
        <end position="631"/>
    </location>
</feature>
<reference evidence="6" key="1">
    <citation type="submission" date="2021-01" db="EMBL/GenBank/DDBJ databases">
        <authorList>
            <person name="Corre E."/>
            <person name="Pelletier E."/>
            <person name="Niang G."/>
            <person name="Scheremetjew M."/>
            <person name="Finn R."/>
            <person name="Kale V."/>
            <person name="Holt S."/>
            <person name="Cochrane G."/>
            <person name="Meng A."/>
            <person name="Brown T."/>
            <person name="Cohen L."/>
        </authorList>
    </citation>
    <scope>NUCLEOTIDE SEQUENCE</scope>
    <source>
        <strain evidence="6">CCMP2877</strain>
    </source>
</reference>
<dbReference type="GO" id="GO:0051015">
    <property type="term" value="F:actin filament binding"/>
    <property type="evidence" value="ECO:0007669"/>
    <property type="project" value="TreeGrafter"/>
</dbReference>
<evidence type="ECO:0000256" key="2">
    <source>
        <dbReference type="ARBA" id="ARBA00022737"/>
    </source>
</evidence>
<dbReference type="InterPro" id="IPR051759">
    <property type="entry name" value="LIM-SH3_domain_protein"/>
</dbReference>
<gene>
    <name evidence="6" type="ORF">PPAR1163_LOCUS15075</name>
</gene>
<keyword evidence="2" id="KW-0677">Repeat</keyword>
<evidence type="ECO:0000313" key="6">
    <source>
        <dbReference type="EMBL" id="CAD9256704.1"/>
    </source>
</evidence>
<feature type="compositionally biased region" description="Low complexity" evidence="4">
    <location>
        <begin position="592"/>
        <end position="605"/>
    </location>
</feature>
<dbReference type="AlphaFoldDB" id="A0A7S1XSV2"/>
<dbReference type="SMART" id="SM00326">
    <property type="entry name" value="SH3"/>
    <property type="match status" value="1"/>
</dbReference>
<dbReference type="InterPro" id="IPR036028">
    <property type="entry name" value="SH3-like_dom_sf"/>
</dbReference>
<evidence type="ECO:0000256" key="3">
    <source>
        <dbReference type="PROSITE-ProRule" id="PRU00192"/>
    </source>
</evidence>
<dbReference type="PANTHER" id="PTHR46218:SF4">
    <property type="entry name" value="LIM AND SH3 DOMAIN PROTEIN LASP"/>
    <property type="match status" value="1"/>
</dbReference>
<feature type="compositionally biased region" description="Polar residues" evidence="4">
    <location>
        <begin position="445"/>
        <end position="459"/>
    </location>
</feature>
<dbReference type="SUPFAM" id="SSF50044">
    <property type="entry name" value="SH3-domain"/>
    <property type="match status" value="1"/>
</dbReference>
<dbReference type="EMBL" id="HBGJ01023543">
    <property type="protein sequence ID" value="CAD9256704.1"/>
    <property type="molecule type" value="Transcribed_RNA"/>
</dbReference>
<dbReference type="Gene3D" id="2.30.30.40">
    <property type="entry name" value="SH3 Domains"/>
    <property type="match status" value="1"/>
</dbReference>
<dbReference type="PROSITE" id="PS50002">
    <property type="entry name" value="SH3"/>
    <property type="match status" value="1"/>
</dbReference>
<evidence type="ECO:0000256" key="4">
    <source>
        <dbReference type="SAM" id="MobiDB-lite"/>
    </source>
</evidence>
<feature type="region of interest" description="Disordered" evidence="4">
    <location>
        <begin position="434"/>
        <end position="468"/>
    </location>
</feature>
<dbReference type="PANTHER" id="PTHR46218">
    <property type="entry name" value="LASP"/>
    <property type="match status" value="1"/>
</dbReference>
<keyword evidence="1 3" id="KW-0728">SH3 domain</keyword>
<name>A0A7S1XSV2_9STRA</name>
<dbReference type="Pfam" id="PF14604">
    <property type="entry name" value="SH3_9"/>
    <property type="match status" value="1"/>
</dbReference>
<sequence length="631" mass="65828">MSRYVDEGDGYNAMGLKITGGRGGRNDYVPDWGVDATQRSDAATAARAGVEATLHYEVSSEPVNSMGLRVTGYRDGQRRGPAPKPARPGPPPSAAAYQGTEGTFQREDLHKRNMAATGIRAGTVKAARNAAFGGGADTTTAQPLGGGLTLYTTKHRDPIKFEFEIENTGGAEKALCLDLSASSNLKIVLPPRPPGGAASLRVQLKAPAGMQRTVVAVAEPAGYGAVTLAANALVDEDAGGAATRAATTAVTPGQRQGETVKTKKIGDVATLSTYTLQRPPGFRWEIESLVATDIEFSLDLSGSENVTLTRPAQGAGADGLKVTVTVAPRQTLEVAAAAVGAGARASVRTAMSVRQLAAARTAQPPPPAASAKHMVADYDYAPTQGDEVELQEGDEVFVQHENGDGWAQVVNARTGATGLAPLNYLKAYDPETHKQKSYDPATNGAIGQQQHTTGVSKTGANRAEDWTSDGGAGSTVMCQGRKCIVLGETDGTCMLQTLDTREVLEAPASVVHPLPSATAATTKTSTVRREVTPARVEARVEFRPAPGERRGKRPSSLTNFASTQVTNPGLFLRSHPGHPGGPTHWRGEERGAAGPRRGADGATARRPPRRGPRSHPQDVPVGRGAQAGSLS</sequence>
<feature type="domain" description="SH3" evidence="5">
    <location>
        <begin position="369"/>
        <end position="430"/>
    </location>
</feature>
<feature type="compositionally biased region" description="Pro residues" evidence="4">
    <location>
        <begin position="82"/>
        <end position="93"/>
    </location>
</feature>